<dbReference type="GO" id="GO:0099621">
    <property type="term" value="F:undecaprenyl-phosphate 4-deoxy-4-formamido-L-arabinose transferase activity"/>
    <property type="evidence" value="ECO:0007669"/>
    <property type="project" value="TreeGrafter"/>
</dbReference>
<dbReference type="Gene3D" id="3.90.550.10">
    <property type="entry name" value="Spore Coat Polysaccharide Biosynthesis Protein SpsA, Chain A"/>
    <property type="match status" value="1"/>
</dbReference>
<keyword evidence="5" id="KW-0448">Lipopolysaccharide biosynthesis</keyword>
<dbReference type="PANTHER" id="PTHR48090">
    <property type="entry name" value="UNDECAPRENYL-PHOSPHATE 4-DEOXY-4-FORMAMIDO-L-ARABINOSE TRANSFERASE-RELATED"/>
    <property type="match status" value="1"/>
</dbReference>
<feature type="domain" description="Glycosyltransferase 2-like" evidence="8">
    <location>
        <begin position="13"/>
        <end position="146"/>
    </location>
</feature>
<dbReference type="EC" id="2.4.-.-" evidence="9"/>
<sequence>MTQSHCPSSYEVTILVPVYNEEDNMRALSARLAAYLPRAKKRSCVLFINDGSTDTSGALIRKACAEHEGFFFLEFTRNCGLSAAIKAGMDAARSPYVAYIDADLQTAPEELDLLTPYLDEYALVTGVRAKRKDSAFKKFQSRVANGFRRMMVKDGARDTGCPLKVMHTDMARRLPFFKGMHRFFAALVQMEGGKVKQVDVSHFPRVAGVSKFHLWNRLIAPLMDCFAVRWMQKRHIDYEVKEKSLGDE</sequence>
<dbReference type="AlphaFoldDB" id="A0A921AWQ8"/>
<reference evidence="9" key="1">
    <citation type="journal article" date="2021" name="PeerJ">
        <title>Extensive microbial diversity within the chicken gut microbiome revealed by metagenomics and culture.</title>
        <authorList>
            <person name="Gilroy R."/>
            <person name="Ravi A."/>
            <person name="Getino M."/>
            <person name="Pursley I."/>
            <person name="Horton D.L."/>
            <person name="Alikhan N.F."/>
            <person name="Baker D."/>
            <person name="Gharbi K."/>
            <person name="Hall N."/>
            <person name="Watson M."/>
            <person name="Adriaenssens E.M."/>
            <person name="Foster-Nyarko E."/>
            <person name="Jarju S."/>
            <person name="Secka A."/>
            <person name="Antonio M."/>
            <person name="Oren A."/>
            <person name="Chaudhuri R.R."/>
            <person name="La Ragione R."/>
            <person name="Hildebrand F."/>
            <person name="Pallen M.J."/>
        </authorList>
    </citation>
    <scope>NUCLEOTIDE SEQUENCE</scope>
    <source>
        <strain evidence="9">ChiGjej2B2-19336</strain>
    </source>
</reference>
<protein>
    <submittedName>
        <fullName evidence="9">Glycosyltransferase</fullName>
        <ecNumber evidence="9">2.4.-.-</ecNumber>
    </submittedName>
</protein>
<evidence type="ECO:0000256" key="7">
    <source>
        <dbReference type="ARBA" id="ARBA00023136"/>
    </source>
</evidence>
<evidence type="ECO:0000313" key="9">
    <source>
        <dbReference type="EMBL" id="HJD97274.1"/>
    </source>
</evidence>
<dbReference type="PANTHER" id="PTHR48090:SF3">
    <property type="entry name" value="UNDECAPRENYL-PHOSPHATE 4-DEOXY-4-FORMAMIDO-L-ARABINOSE TRANSFERASE"/>
    <property type="match status" value="1"/>
</dbReference>
<dbReference type="SUPFAM" id="SSF53448">
    <property type="entry name" value="Nucleotide-diphospho-sugar transferases"/>
    <property type="match status" value="1"/>
</dbReference>
<keyword evidence="1" id="KW-1003">Cell membrane</keyword>
<dbReference type="EMBL" id="DYZA01000127">
    <property type="protein sequence ID" value="HJD97274.1"/>
    <property type="molecule type" value="Genomic_DNA"/>
</dbReference>
<dbReference type="GO" id="GO:0005886">
    <property type="term" value="C:plasma membrane"/>
    <property type="evidence" value="ECO:0007669"/>
    <property type="project" value="TreeGrafter"/>
</dbReference>
<keyword evidence="7" id="KW-0472">Membrane</keyword>
<evidence type="ECO:0000256" key="4">
    <source>
        <dbReference type="ARBA" id="ARBA00022692"/>
    </source>
</evidence>
<evidence type="ECO:0000256" key="2">
    <source>
        <dbReference type="ARBA" id="ARBA00022676"/>
    </source>
</evidence>
<gene>
    <name evidence="9" type="ORF">K8W16_06480</name>
</gene>
<evidence type="ECO:0000256" key="1">
    <source>
        <dbReference type="ARBA" id="ARBA00022475"/>
    </source>
</evidence>
<organism evidence="9 10">
    <name type="scientific">Mailhella massiliensis</name>
    <dbReference type="NCBI Taxonomy" id="1903261"/>
    <lineage>
        <taxon>Bacteria</taxon>
        <taxon>Pseudomonadati</taxon>
        <taxon>Thermodesulfobacteriota</taxon>
        <taxon>Desulfovibrionia</taxon>
        <taxon>Desulfovibrionales</taxon>
        <taxon>Desulfovibrionaceae</taxon>
        <taxon>Mailhella</taxon>
    </lineage>
</organism>
<keyword evidence="2 9" id="KW-0328">Glycosyltransferase</keyword>
<comment type="caution">
    <text evidence="9">The sequence shown here is derived from an EMBL/GenBank/DDBJ whole genome shotgun (WGS) entry which is preliminary data.</text>
</comment>
<accession>A0A921AWQ8</accession>
<proteinExistence type="predicted"/>
<reference evidence="9" key="2">
    <citation type="submission" date="2021-09" db="EMBL/GenBank/DDBJ databases">
        <authorList>
            <person name="Gilroy R."/>
        </authorList>
    </citation>
    <scope>NUCLEOTIDE SEQUENCE</scope>
    <source>
        <strain evidence="9">ChiGjej2B2-19336</strain>
    </source>
</reference>
<evidence type="ECO:0000256" key="6">
    <source>
        <dbReference type="ARBA" id="ARBA00022989"/>
    </source>
</evidence>
<dbReference type="InterPro" id="IPR050256">
    <property type="entry name" value="Glycosyltransferase_2"/>
</dbReference>
<evidence type="ECO:0000259" key="8">
    <source>
        <dbReference type="Pfam" id="PF00535"/>
    </source>
</evidence>
<keyword evidence="6" id="KW-1133">Transmembrane helix</keyword>
<evidence type="ECO:0000313" key="10">
    <source>
        <dbReference type="Proteomes" id="UP000698963"/>
    </source>
</evidence>
<evidence type="ECO:0000256" key="3">
    <source>
        <dbReference type="ARBA" id="ARBA00022679"/>
    </source>
</evidence>
<dbReference type="GO" id="GO:0009103">
    <property type="term" value="P:lipopolysaccharide biosynthetic process"/>
    <property type="evidence" value="ECO:0007669"/>
    <property type="project" value="UniProtKB-KW"/>
</dbReference>
<dbReference type="Proteomes" id="UP000698963">
    <property type="component" value="Unassembled WGS sequence"/>
</dbReference>
<keyword evidence="4" id="KW-0812">Transmembrane</keyword>
<evidence type="ECO:0000256" key="5">
    <source>
        <dbReference type="ARBA" id="ARBA00022985"/>
    </source>
</evidence>
<dbReference type="RefSeq" id="WP_304122244.1">
    <property type="nucleotide sequence ID" value="NZ_DYZA01000127.1"/>
</dbReference>
<dbReference type="Pfam" id="PF00535">
    <property type="entry name" value="Glycos_transf_2"/>
    <property type="match status" value="1"/>
</dbReference>
<keyword evidence="3 9" id="KW-0808">Transferase</keyword>
<dbReference type="InterPro" id="IPR029044">
    <property type="entry name" value="Nucleotide-diphossugar_trans"/>
</dbReference>
<dbReference type="InterPro" id="IPR001173">
    <property type="entry name" value="Glyco_trans_2-like"/>
</dbReference>
<name>A0A921AWQ8_9BACT</name>